<evidence type="ECO:0000313" key="2">
    <source>
        <dbReference type="EMBL" id="GJJ13498.1"/>
    </source>
</evidence>
<evidence type="ECO:0000313" key="3">
    <source>
        <dbReference type="Proteomes" id="UP001050691"/>
    </source>
</evidence>
<proteinExistence type="predicted"/>
<dbReference type="EMBL" id="BPWL01000008">
    <property type="protein sequence ID" value="GJJ13498.1"/>
    <property type="molecule type" value="Genomic_DNA"/>
</dbReference>
<protein>
    <submittedName>
        <fullName evidence="2">Uncharacterized protein</fullName>
    </submittedName>
</protein>
<dbReference type="Proteomes" id="UP001050691">
    <property type="component" value="Unassembled WGS sequence"/>
</dbReference>
<keyword evidence="3" id="KW-1185">Reference proteome</keyword>
<gene>
    <name evidence="2" type="ORF">Clacol_007752</name>
</gene>
<dbReference type="AlphaFoldDB" id="A0AAV5ALC8"/>
<name>A0AAV5ALC8_9AGAM</name>
<feature type="compositionally biased region" description="Basic residues" evidence="1">
    <location>
        <begin position="159"/>
        <end position="169"/>
    </location>
</feature>
<feature type="region of interest" description="Disordered" evidence="1">
    <location>
        <begin position="144"/>
        <end position="169"/>
    </location>
</feature>
<reference evidence="2" key="1">
    <citation type="submission" date="2021-10" db="EMBL/GenBank/DDBJ databases">
        <title>De novo Genome Assembly of Clathrus columnatus (Basidiomycota, Fungi) Using Illumina and Nanopore Sequence Data.</title>
        <authorList>
            <person name="Ogiso-Tanaka E."/>
            <person name="Itagaki H."/>
            <person name="Hosoya T."/>
            <person name="Hosaka K."/>
        </authorList>
    </citation>
    <scope>NUCLEOTIDE SEQUENCE</scope>
    <source>
        <strain evidence="2">MO-923</strain>
    </source>
</reference>
<organism evidence="2 3">
    <name type="scientific">Clathrus columnatus</name>
    <dbReference type="NCBI Taxonomy" id="1419009"/>
    <lineage>
        <taxon>Eukaryota</taxon>
        <taxon>Fungi</taxon>
        <taxon>Dikarya</taxon>
        <taxon>Basidiomycota</taxon>
        <taxon>Agaricomycotina</taxon>
        <taxon>Agaricomycetes</taxon>
        <taxon>Phallomycetidae</taxon>
        <taxon>Phallales</taxon>
        <taxon>Clathraceae</taxon>
        <taxon>Clathrus</taxon>
    </lineage>
</organism>
<evidence type="ECO:0000256" key="1">
    <source>
        <dbReference type="SAM" id="MobiDB-lite"/>
    </source>
</evidence>
<feature type="compositionally biased region" description="Polar residues" evidence="1">
    <location>
        <begin position="144"/>
        <end position="156"/>
    </location>
</feature>
<sequence>MALPPIRTVLYDIFSKPDIVHERPSIADKAEARYCSNSLDEPRRHSEDHHLNGRLSPVSLRLSLSPPPAAHDDQVLLSQDYSQNSQPSSACYLGEYPQQLERRELDSIFENTLTPFRSASSSDPLIHLHQDRLELLLRSSMPSDQISNSSMVNVETTARRRPRQYKKLPRPHQTGCECYIPGGGFPTWKAMLKHVIRSSEQGRLTLSEIRLELRKRFPCVSDTLPRHDVRPKYPSYLKNNKLILENLLCLWRTLYVKL</sequence>
<comment type="caution">
    <text evidence="2">The sequence shown here is derived from an EMBL/GenBank/DDBJ whole genome shotgun (WGS) entry which is preliminary data.</text>
</comment>
<accession>A0AAV5ALC8</accession>